<dbReference type="AlphaFoldDB" id="A0AAE4Y9B0"/>
<comment type="caution">
    <text evidence="2">The sequence shown here is derived from an EMBL/GenBank/DDBJ whole genome shotgun (WGS) entry which is preliminary data.</text>
</comment>
<feature type="transmembrane region" description="Helical" evidence="1">
    <location>
        <begin position="145"/>
        <end position="166"/>
    </location>
</feature>
<proteinExistence type="predicted"/>
<organism evidence="2 3">
    <name type="scientific">Stagnihabitans tardus</name>
    <dbReference type="NCBI Taxonomy" id="2699202"/>
    <lineage>
        <taxon>Bacteria</taxon>
        <taxon>Pseudomonadati</taxon>
        <taxon>Pseudomonadota</taxon>
        <taxon>Alphaproteobacteria</taxon>
        <taxon>Rhodobacterales</taxon>
        <taxon>Paracoccaceae</taxon>
        <taxon>Stagnihabitans</taxon>
    </lineage>
</organism>
<feature type="transmembrane region" description="Helical" evidence="1">
    <location>
        <begin position="21"/>
        <end position="44"/>
    </location>
</feature>
<name>A0AAE4Y9B0_9RHOB</name>
<accession>A0AAE4Y9B0</accession>
<feature type="transmembrane region" description="Helical" evidence="1">
    <location>
        <begin position="216"/>
        <end position="235"/>
    </location>
</feature>
<evidence type="ECO:0000313" key="2">
    <source>
        <dbReference type="EMBL" id="NBZ88437.1"/>
    </source>
</evidence>
<evidence type="ECO:0000313" key="3">
    <source>
        <dbReference type="Proteomes" id="UP001193501"/>
    </source>
</evidence>
<keyword evidence="3" id="KW-1185">Reference proteome</keyword>
<evidence type="ECO:0008006" key="4">
    <source>
        <dbReference type="Google" id="ProtNLM"/>
    </source>
</evidence>
<protein>
    <recommendedName>
        <fullName evidence="4">RDD domain-containing protein</fullName>
    </recommendedName>
</protein>
<keyword evidence="1" id="KW-0812">Transmembrane</keyword>
<keyword evidence="1" id="KW-0472">Membrane</keyword>
<dbReference type="EMBL" id="JAABNR010000011">
    <property type="protein sequence ID" value="NBZ88437.1"/>
    <property type="molecule type" value="Genomic_DNA"/>
</dbReference>
<feature type="transmembrane region" description="Helical" evidence="1">
    <location>
        <begin position="187"/>
        <end position="210"/>
    </location>
</feature>
<keyword evidence="1" id="KW-1133">Transmembrane helix</keyword>
<dbReference type="RefSeq" id="WP_168775254.1">
    <property type="nucleotide sequence ID" value="NZ_JAABNR010000011.1"/>
</dbReference>
<reference evidence="2" key="1">
    <citation type="submission" date="2020-01" db="EMBL/GenBank/DDBJ databases">
        <authorList>
            <person name="Chen W.-M."/>
        </authorList>
    </citation>
    <scope>NUCLEOTIDE SEQUENCE</scope>
    <source>
        <strain evidence="2">CYK-10</strain>
    </source>
</reference>
<gene>
    <name evidence="2" type="ORF">GV832_12665</name>
</gene>
<dbReference type="Proteomes" id="UP001193501">
    <property type="component" value="Unassembled WGS sequence"/>
</dbReference>
<sequence length="268" mass="28832">MAEAAAEGPKTPALPHPLRRLLAYMIDKVFAWLLLGLIVAVTGLDTQDELMASPHKEFEINFSFSIQTSQFRPMLSLGTKTCGAPVPETRALLGQALDGTVTKANICISRIFGVPIGGFADLSLTKADGSSESGTVSLGTVEGPLVYADHLALVVMLAASWIGLVAKRRTPGKWLTGLKVTGRPLALVAREMIRMSPVLGLLLLSILPFGGGLPSLLIYGVALGIPAGLAIWLWLMPILRDEPYVPWDRWTGCRLTEADQEPVLEHPF</sequence>
<evidence type="ECO:0000256" key="1">
    <source>
        <dbReference type="SAM" id="Phobius"/>
    </source>
</evidence>